<evidence type="ECO:0000313" key="2">
    <source>
        <dbReference type="EMBL" id="SDN31556.1"/>
    </source>
</evidence>
<evidence type="ECO:0000313" key="3">
    <source>
        <dbReference type="Proteomes" id="UP000242957"/>
    </source>
</evidence>
<dbReference type="OrthoDB" id="6189582at2"/>
<sequence length="454" mass="52199">MRMRKKPQMVEAVVFFNDHGICKEMLYPEFEALLDNIVQMPEYADQQMQLAYLVINPRLMVRAVVFFCLDFDETGEADRGWNLPLRQLADRAGRGPDMGAGPIRLACRSQCPVPWHQMHLWDPSLVKGHNHLAMIRDAVRRNHLGVLVEEEPVAVEPERLHLAAEHQWYAPPTQENREAADNLARELLQEHQRKTSELLSQQEMRIASLSQQHERELGQHRLNAEEQLNLLKAEVAALRQGLRREEEINAELRRELAGHVEASGREREELTAQLRSVEQQARERLATLRAGLQAEAEAKIAASVAQYREQVAIRDMELRYRGEVEQQLRQEIDALREERAGRDDGRDVLEQLAGLGMIFVVYHPGAGHLTIPLQDIARYQENPMAYAASKCLVSEERYRDWLAHYQQPTCEGRLSNGERCALPVDRVDTPGRFVEGFDNCCSRHRSDERQPGLR</sequence>
<name>A0A1H0AFI6_9PSED</name>
<dbReference type="RefSeq" id="WP_084309952.1">
    <property type="nucleotide sequence ID" value="NZ_FNIJ01000002.1"/>
</dbReference>
<proteinExistence type="predicted"/>
<dbReference type="Proteomes" id="UP000242957">
    <property type="component" value="Unassembled WGS sequence"/>
</dbReference>
<gene>
    <name evidence="2" type="ORF">SAMN05216193_102191</name>
</gene>
<dbReference type="STRING" id="198616.SAMN05216193_102191"/>
<dbReference type="AlphaFoldDB" id="A0A1H0AFI6"/>
<accession>A0A1H0AFI6</accession>
<keyword evidence="3" id="KW-1185">Reference proteome</keyword>
<evidence type="ECO:0008006" key="4">
    <source>
        <dbReference type="Google" id="ProtNLM"/>
    </source>
</evidence>
<organism evidence="2 3">
    <name type="scientific">Pseudomonas jinjuensis</name>
    <dbReference type="NCBI Taxonomy" id="198616"/>
    <lineage>
        <taxon>Bacteria</taxon>
        <taxon>Pseudomonadati</taxon>
        <taxon>Pseudomonadota</taxon>
        <taxon>Gammaproteobacteria</taxon>
        <taxon>Pseudomonadales</taxon>
        <taxon>Pseudomonadaceae</taxon>
        <taxon>Pseudomonas</taxon>
    </lineage>
</organism>
<keyword evidence="1" id="KW-0175">Coiled coil</keyword>
<protein>
    <recommendedName>
        <fullName evidence="4">Chromosome partitioning protein ParA</fullName>
    </recommendedName>
</protein>
<reference evidence="3" key="1">
    <citation type="submission" date="2016-10" db="EMBL/GenBank/DDBJ databases">
        <authorList>
            <person name="Varghese N."/>
            <person name="Submissions S."/>
        </authorList>
    </citation>
    <scope>NUCLEOTIDE SEQUENCE [LARGE SCALE GENOMIC DNA]</scope>
    <source>
        <strain evidence="3">JCM 21621</strain>
    </source>
</reference>
<evidence type="ECO:0000256" key="1">
    <source>
        <dbReference type="SAM" id="Coils"/>
    </source>
</evidence>
<dbReference type="EMBL" id="FNIJ01000002">
    <property type="protein sequence ID" value="SDN31556.1"/>
    <property type="molecule type" value="Genomic_DNA"/>
</dbReference>
<feature type="coiled-coil region" evidence="1">
    <location>
        <begin position="221"/>
        <end position="287"/>
    </location>
</feature>